<name>A0ABX6GML7_9GAMM</name>
<keyword evidence="2" id="KW-1185">Reference proteome</keyword>
<dbReference type="EMBL" id="CP041764">
    <property type="protein sequence ID" value="QHA87470.1"/>
    <property type="molecule type" value="Genomic_DNA"/>
</dbReference>
<reference evidence="1 2" key="1">
    <citation type="submission" date="2019-07" db="EMBL/GenBank/DDBJ databases">
        <title>Serratia dokdonensis sp. nov., an elicitor of systemic resistance in Nicotiana Tabacum.</title>
        <authorList>
            <person name="Son J.-S."/>
            <person name="Hwang Y.-J."/>
            <person name="Lee S.-Y."/>
            <person name="Ghim S.-Y."/>
        </authorList>
    </citation>
    <scope>NUCLEOTIDE SEQUENCE [LARGE SCALE GENOMIC DNA]</scope>
    <source>
        <strain evidence="1 2">KUDC3025</strain>
    </source>
</reference>
<dbReference type="Pfam" id="PF06092">
    <property type="entry name" value="DUF943"/>
    <property type="match status" value="1"/>
</dbReference>
<accession>A0ABX6GML7</accession>
<dbReference type="Proteomes" id="UP000430368">
    <property type="component" value="Chromosome"/>
</dbReference>
<dbReference type="InterPro" id="IPR010351">
    <property type="entry name" value="DUF943"/>
</dbReference>
<evidence type="ECO:0000313" key="1">
    <source>
        <dbReference type="EMBL" id="QHA87470.1"/>
    </source>
</evidence>
<protein>
    <submittedName>
        <fullName evidence="1">DUF943 family protein</fullName>
    </submittedName>
</protein>
<organism evidence="1 2">
    <name type="scientific">Serratia rhizosphaerae</name>
    <dbReference type="NCBI Taxonomy" id="2597702"/>
    <lineage>
        <taxon>Bacteria</taxon>
        <taxon>Pseudomonadati</taxon>
        <taxon>Pseudomonadota</taxon>
        <taxon>Gammaproteobacteria</taxon>
        <taxon>Enterobacterales</taxon>
        <taxon>Yersiniaceae</taxon>
        <taxon>Serratia</taxon>
    </lineage>
</organism>
<evidence type="ECO:0000313" key="2">
    <source>
        <dbReference type="Proteomes" id="UP000430368"/>
    </source>
</evidence>
<proteinExistence type="predicted"/>
<sequence>MRKSKKIICILALAGLVLLGYFFWRSLQPVEIVAVHQRNNFSDVLVNNFPFTDKGKVNWWLDNKDKLKEKYDIPKPASYGLFTIVIWKFGEGYKYAGKYDRMCFEDMKEKRNCIDKNVLFIISNDKDDDMFFVGDNGTYRMGKDGEIVKIRRE</sequence>
<gene>
    <name evidence="1" type="ORF">FO014_11195</name>
</gene>